<feature type="coiled-coil region" evidence="1">
    <location>
        <begin position="326"/>
        <end position="358"/>
    </location>
</feature>
<dbReference type="AlphaFoldDB" id="A0AAW0UM78"/>
<dbReference type="EMBL" id="JARAKH010000010">
    <property type="protein sequence ID" value="KAK8400326.1"/>
    <property type="molecule type" value="Genomic_DNA"/>
</dbReference>
<feature type="region of interest" description="Disordered" evidence="2">
    <location>
        <begin position="186"/>
        <end position="216"/>
    </location>
</feature>
<dbReference type="EMBL" id="JARAKH010000010">
    <property type="protein sequence ID" value="KAK8400328.1"/>
    <property type="molecule type" value="Genomic_DNA"/>
</dbReference>
<reference evidence="3 4" key="1">
    <citation type="submission" date="2023-03" db="EMBL/GenBank/DDBJ databases">
        <title>High-quality genome of Scylla paramamosain provides insights in environmental adaptation.</title>
        <authorList>
            <person name="Zhang L."/>
        </authorList>
    </citation>
    <scope>NUCLEOTIDE SEQUENCE [LARGE SCALE GENOMIC DNA]</scope>
    <source>
        <strain evidence="3">LZ_2023a</strain>
        <tissue evidence="3">Muscle</tissue>
    </source>
</reference>
<evidence type="ECO:0000256" key="1">
    <source>
        <dbReference type="SAM" id="Coils"/>
    </source>
</evidence>
<feature type="compositionally biased region" description="Basic and acidic residues" evidence="2">
    <location>
        <begin position="83"/>
        <end position="108"/>
    </location>
</feature>
<dbReference type="Proteomes" id="UP001487740">
    <property type="component" value="Unassembled WGS sequence"/>
</dbReference>
<comment type="caution">
    <text evidence="3">The sequence shown here is derived from an EMBL/GenBank/DDBJ whole genome shotgun (WGS) entry which is preliminary data.</text>
</comment>
<dbReference type="EMBL" id="JARAKH010000010">
    <property type="protein sequence ID" value="KAK8400329.1"/>
    <property type="molecule type" value="Genomic_DNA"/>
</dbReference>
<proteinExistence type="predicted"/>
<evidence type="ECO:0000313" key="3">
    <source>
        <dbReference type="EMBL" id="KAK8400328.1"/>
    </source>
</evidence>
<feature type="region of interest" description="Disordered" evidence="2">
    <location>
        <begin position="1"/>
        <end position="159"/>
    </location>
</feature>
<dbReference type="EMBL" id="JARAKH010000010">
    <property type="protein sequence ID" value="KAK8400327.1"/>
    <property type="molecule type" value="Genomic_DNA"/>
</dbReference>
<protein>
    <submittedName>
        <fullName evidence="3">Uncharacterized protein</fullName>
    </submittedName>
</protein>
<feature type="compositionally biased region" description="Polar residues" evidence="2">
    <location>
        <begin position="1"/>
        <end position="10"/>
    </location>
</feature>
<keyword evidence="4" id="KW-1185">Reference proteome</keyword>
<sequence length="456" mass="51172">MADLYQSSLLEPTAPPEHLLHSPATKKPPKVVSGKENNGKEKTPASSTSSRPGHSLTPLLNYFTKRRKINNNNNNNNNNNSKFSRDHSSKETETRGNGSHSKEIESGGKRFAFFRGKQTSELSPVKESVEATAASEKKDTTLSQDPQFDAKQPESLEPQARDEMEVLCHGLIEKTESFSKKCLLSHSGHETDSDTESVVAEKHSNKTRSDEADMSERQEQLNNINLKRCMDATMPQSIGSTTTLPAHSESLSIPPVIEEIEEGSVDEPPVIEVILPQREPPVKSSSGIQPMQSVDGNVDVHNNVKKRRKLRHILRHFLSMNSSFVKEDKQRLVEDEEEDDEEEEHEMVETAIDEQECQGDNTCPVSKTPLTQDDTDAVTTDKKRQPGTKGHCRGWGHRVRRSLGRGCHYLGLSVLNITNYIVAEATFMGSVNPSRNYDWDYIYSTNEYGVKDYMYD</sequence>
<accession>A0AAW0UM78</accession>
<feature type="region of interest" description="Disordered" evidence="2">
    <location>
        <begin position="358"/>
        <end position="393"/>
    </location>
</feature>
<feature type="compositionally biased region" description="Basic and acidic residues" evidence="2">
    <location>
        <begin position="199"/>
        <end position="216"/>
    </location>
</feature>
<organism evidence="3 4">
    <name type="scientific">Scylla paramamosain</name>
    <name type="common">Mud crab</name>
    <dbReference type="NCBI Taxonomy" id="85552"/>
    <lineage>
        <taxon>Eukaryota</taxon>
        <taxon>Metazoa</taxon>
        <taxon>Ecdysozoa</taxon>
        <taxon>Arthropoda</taxon>
        <taxon>Crustacea</taxon>
        <taxon>Multicrustacea</taxon>
        <taxon>Malacostraca</taxon>
        <taxon>Eumalacostraca</taxon>
        <taxon>Eucarida</taxon>
        <taxon>Decapoda</taxon>
        <taxon>Pleocyemata</taxon>
        <taxon>Brachyura</taxon>
        <taxon>Eubrachyura</taxon>
        <taxon>Portunoidea</taxon>
        <taxon>Portunidae</taxon>
        <taxon>Portuninae</taxon>
        <taxon>Scylla</taxon>
    </lineage>
</organism>
<keyword evidence="1" id="KW-0175">Coiled coil</keyword>
<gene>
    <name evidence="3" type="ORF">O3P69_003196</name>
</gene>
<feature type="compositionally biased region" description="Polar residues" evidence="2">
    <location>
        <begin position="358"/>
        <end position="372"/>
    </location>
</feature>
<evidence type="ECO:0000313" key="4">
    <source>
        <dbReference type="Proteomes" id="UP001487740"/>
    </source>
</evidence>
<feature type="compositionally biased region" description="Low complexity" evidence="2">
    <location>
        <begin position="70"/>
        <end position="80"/>
    </location>
</feature>
<evidence type="ECO:0000256" key="2">
    <source>
        <dbReference type="SAM" id="MobiDB-lite"/>
    </source>
</evidence>
<name>A0AAW0UM78_SCYPA</name>